<comment type="caution">
    <text evidence="4">The sequence shown here is derived from an EMBL/GenBank/DDBJ whole genome shotgun (WGS) entry which is preliminary data.</text>
</comment>
<dbReference type="GO" id="GO:0005737">
    <property type="term" value="C:cytoplasm"/>
    <property type="evidence" value="ECO:0007669"/>
    <property type="project" value="TreeGrafter"/>
</dbReference>
<reference evidence="4 5" key="1">
    <citation type="journal article" date="2015" name="Genome Announc.">
        <title>Genome Assemblies of Three Soil-Associated Devosia species: D. insulae, D. limi, and D. soli.</title>
        <authorList>
            <person name="Hassan Y.I."/>
            <person name="Lepp D."/>
            <person name="Zhou T."/>
        </authorList>
    </citation>
    <scope>NUCLEOTIDE SEQUENCE [LARGE SCALE GENOMIC DNA]</scope>
    <source>
        <strain evidence="4 5">DS-56</strain>
    </source>
</reference>
<dbReference type="InterPro" id="IPR000979">
    <property type="entry name" value="Phosphodiesterase_MJ0936/Vps29"/>
</dbReference>
<sequence>MRIAVLSDVHGNLEALDAVLDDIALENVEATVALGDFLSGPSNPLGVADRFIELGLPSVRGNHDRYITDGREKDWHIDALVRGMLDARQQQWLASVPATLLLDEDVFLCHGTPRDDNTSFMDTMVGTVATMHPRDYIEAEAAGFDHDVLLCGHTHVPRSLRLADGRLVVNPGSVGLPFEIGSPDARYAIIEKRRAGWNTELRAVAYDHVAAAKQALDKGYPVWAEALTWGWASPRGL</sequence>
<feature type="domain" description="Calcineurin-like phosphoesterase" evidence="3">
    <location>
        <begin position="1"/>
        <end position="189"/>
    </location>
</feature>
<evidence type="ECO:0000256" key="2">
    <source>
        <dbReference type="RuleBase" id="RU362039"/>
    </source>
</evidence>
<dbReference type="Proteomes" id="UP000095463">
    <property type="component" value="Unassembled WGS sequence"/>
</dbReference>
<comment type="similarity">
    <text evidence="1 2">Belongs to the metallophosphoesterase superfamily. YfcE family.</text>
</comment>
<dbReference type="InterPro" id="IPR029052">
    <property type="entry name" value="Metallo-depent_PP-like"/>
</dbReference>
<dbReference type="GO" id="GO:0046872">
    <property type="term" value="F:metal ion binding"/>
    <property type="evidence" value="ECO:0007669"/>
    <property type="project" value="UniProtKB-KW"/>
</dbReference>
<dbReference type="Gene3D" id="3.60.21.10">
    <property type="match status" value="1"/>
</dbReference>
<dbReference type="EC" id="3.1.4.-" evidence="2"/>
<dbReference type="NCBIfam" id="TIGR00040">
    <property type="entry name" value="yfcE"/>
    <property type="match status" value="1"/>
</dbReference>
<dbReference type="AlphaFoldDB" id="A0A1E5XNT1"/>
<name>A0A1E5XNT1_9HYPH</name>
<dbReference type="Pfam" id="PF12850">
    <property type="entry name" value="Metallophos_2"/>
    <property type="match status" value="1"/>
</dbReference>
<accession>A0A1E5XNT1</accession>
<evidence type="ECO:0000259" key="3">
    <source>
        <dbReference type="Pfam" id="PF12850"/>
    </source>
</evidence>
<proteinExistence type="inferred from homology"/>
<dbReference type="SUPFAM" id="SSF56300">
    <property type="entry name" value="Metallo-dependent phosphatases"/>
    <property type="match status" value="1"/>
</dbReference>
<evidence type="ECO:0000313" key="5">
    <source>
        <dbReference type="Proteomes" id="UP000095463"/>
    </source>
</evidence>
<comment type="cofactor">
    <cofactor evidence="2">
        <name>a divalent metal cation</name>
        <dbReference type="ChEBI" id="CHEBI:60240"/>
    </cofactor>
</comment>
<keyword evidence="5" id="KW-1185">Reference proteome</keyword>
<evidence type="ECO:0000313" key="4">
    <source>
        <dbReference type="EMBL" id="OEO30248.1"/>
    </source>
</evidence>
<dbReference type="InterPro" id="IPR050126">
    <property type="entry name" value="Ap4A_hydrolase"/>
</dbReference>
<evidence type="ECO:0000256" key="1">
    <source>
        <dbReference type="ARBA" id="ARBA00008950"/>
    </source>
</evidence>
<dbReference type="OrthoDB" id="9813918at2"/>
<dbReference type="InterPro" id="IPR011152">
    <property type="entry name" value="Pesterase_MJ0912"/>
</dbReference>
<protein>
    <recommendedName>
        <fullName evidence="2">Phosphoesterase</fullName>
        <ecNumber evidence="2">3.1.4.-</ecNumber>
    </recommendedName>
</protein>
<dbReference type="PANTHER" id="PTHR42850:SF2">
    <property type="entry name" value="BLL5683 PROTEIN"/>
    <property type="match status" value="1"/>
</dbReference>
<dbReference type="InterPro" id="IPR024654">
    <property type="entry name" value="Calcineurin-like_PHP_lpxH"/>
</dbReference>
<keyword evidence="2" id="KW-0479">Metal-binding</keyword>
<gene>
    <name evidence="4" type="ORF">VW23_022300</name>
</gene>
<dbReference type="EMBL" id="LAJE02000221">
    <property type="protein sequence ID" value="OEO30248.1"/>
    <property type="molecule type" value="Genomic_DNA"/>
</dbReference>
<dbReference type="PIRSF" id="PIRSF000883">
    <property type="entry name" value="Pesterase_MJ0912"/>
    <property type="match status" value="1"/>
</dbReference>
<dbReference type="RefSeq" id="WP_069910531.1">
    <property type="nucleotide sequence ID" value="NZ_LAJE02000221.1"/>
</dbReference>
<dbReference type="GO" id="GO:0016791">
    <property type="term" value="F:phosphatase activity"/>
    <property type="evidence" value="ECO:0007669"/>
    <property type="project" value="TreeGrafter"/>
</dbReference>
<dbReference type="PANTHER" id="PTHR42850">
    <property type="entry name" value="METALLOPHOSPHOESTERASE"/>
    <property type="match status" value="1"/>
</dbReference>
<organism evidence="4 5">
    <name type="scientific">Devosia insulae DS-56</name>
    <dbReference type="NCBI Taxonomy" id="1116389"/>
    <lineage>
        <taxon>Bacteria</taxon>
        <taxon>Pseudomonadati</taxon>
        <taxon>Pseudomonadota</taxon>
        <taxon>Alphaproteobacteria</taxon>
        <taxon>Hyphomicrobiales</taxon>
        <taxon>Devosiaceae</taxon>
        <taxon>Devosia</taxon>
    </lineage>
</organism>